<evidence type="ECO:0000313" key="1">
    <source>
        <dbReference type="EMBL" id="KAK7323597.1"/>
    </source>
</evidence>
<sequence length="137" mass="15611">MDELTWKPLIQSGSHGIHTQLIDSLGKLLGSHAQEGFRAYLMAGDEEPRILLDFQASSKLNEDPSQVQRRESFRIQVLFALDESVEIQPEQSLGRKPNWTMLASHEVCFGSNLQNVKLEPSMKLSEVLNNPLKPWRR</sequence>
<comment type="caution">
    <text evidence="1">The sequence shown here is derived from an EMBL/GenBank/DDBJ whole genome shotgun (WGS) entry which is preliminary data.</text>
</comment>
<reference evidence="1 2" key="1">
    <citation type="submission" date="2024-01" db="EMBL/GenBank/DDBJ databases">
        <title>The genomes of 5 underutilized Papilionoideae crops provide insights into root nodulation and disease resistanc.</title>
        <authorList>
            <person name="Jiang F."/>
        </authorList>
    </citation>
    <scope>NUCLEOTIDE SEQUENCE [LARGE SCALE GENOMIC DNA]</scope>
    <source>
        <strain evidence="1">LVBAO_FW01</strain>
        <tissue evidence="1">Leaves</tissue>
    </source>
</reference>
<keyword evidence="2" id="KW-1185">Reference proteome</keyword>
<evidence type="ECO:0000313" key="2">
    <source>
        <dbReference type="Proteomes" id="UP001367508"/>
    </source>
</evidence>
<dbReference type="AlphaFoldDB" id="A0AAN9Q657"/>
<organism evidence="1 2">
    <name type="scientific">Canavalia gladiata</name>
    <name type="common">Sword bean</name>
    <name type="synonym">Dolichos gladiatus</name>
    <dbReference type="NCBI Taxonomy" id="3824"/>
    <lineage>
        <taxon>Eukaryota</taxon>
        <taxon>Viridiplantae</taxon>
        <taxon>Streptophyta</taxon>
        <taxon>Embryophyta</taxon>
        <taxon>Tracheophyta</taxon>
        <taxon>Spermatophyta</taxon>
        <taxon>Magnoliopsida</taxon>
        <taxon>eudicotyledons</taxon>
        <taxon>Gunneridae</taxon>
        <taxon>Pentapetalae</taxon>
        <taxon>rosids</taxon>
        <taxon>fabids</taxon>
        <taxon>Fabales</taxon>
        <taxon>Fabaceae</taxon>
        <taxon>Papilionoideae</taxon>
        <taxon>50 kb inversion clade</taxon>
        <taxon>NPAAA clade</taxon>
        <taxon>indigoferoid/millettioid clade</taxon>
        <taxon>Phaseoleae</taxon>
        <taxon>Canavalia</taxon>
    </lineage>
</organism>
<protein>
    <submittedName>
        <fullName evidence="1">Uncharacterized protein</fullName>
    </submittedName>
</protein>
<proteinExistence type="predicted"/>
<gene>
    <name evidence="1" type="ORF">VNO77_27076</name>
</gene>
<name>A0AAN9Q657_CANGL</name>
<accession>A0AAN9Q657</accession>
<dbReference type="Proteomes" id="UP001367508">
    <property type="component" value="Unassembled WGS sequence"/>
</dbReference>
<dbReference type="EMBL" id="JAYMYQ010000006">
    <property type="protein sequence ID" value="KAK7323597.1"/>
    <property type="molecule type" value="Genomic_DNA"/>
</dbReference>